<feature type="region of interest" description="Disordered" evidence="1">
    <location>
        <begin position="1"/>
        <end position="84"/>
    </location>
</feature>
<evidence type="ECO:0000259" key="2">
    <source>
        <dbReference type="Pfam" id="PF23079"/>
    </source>
</evidence>
<dbReference type="AlphaFoldDB" id="A0AAN8ZQ59"/>
<dbReference type="PANTHER" id="PTHR12449">
    <property type="entry name" value="DEATH DOMAIN-CONTAINING PROTEIN"/>
    <property type="match status" value="1"/>
</dbReference>
<evidence type="ECO:0000313" key="4">
    <source>
        <dbReference type="Proteomes" id="UP001381693"/>
    </source>
</evidence>
<comment type="caution">
    <text evidence="3">The sequence shown here is derived from an EMBL/GenBank/DDBJ whole genome shotgun (WGS) entry which is preliminary data.</text>
</comment>
<name>A0AAN8ZQ59_HALRR</name>
<dbReference type="EMBL" id="JAXCGZ010021638">
    <property type="protein sequence ID" value="KAK7046165.1"/>
    <property type="molecule type" value="Genomic_DNA"/>
</dbReference>
<feature type="domain" description="Nucleolar protein 4 helical" evidence="2">
    <location>
        <begin position="87"/>
        <end position="186"/>
    </location>
</feature>
<dbReference type="InterPro" id="IPR039788">
    <property type="entry name" value="NOL4/NOL4L"/>
</dbReference>
<dbReference type="PANTHER" id="PTHR12449:SF22">
    <property type="entry name" value="NUCLEOLAR PROTEIN 4"/>
    <property type="match status" value="1"/>
</dbReference>
<proteinExistence type="predicted"/>
<feature type="non-terminal residue" evidence="3">
    <location>
        <position position="1"/>
    </location>
</feature>
<feature type="compositionally biased region" description="Basic and acidic residues" evidence="1">
    <location>
        <begin position="1"/>
        <end position="10"/>
    </location>
</feature>
<feature type="region of interest" description="Disordered" evidence="1">
    <location>
        <begin position="151"/>
        <end position="170"/>
    </location>
</feature>
<gene>
    <name evidence="3" type="primary">NOL4_2</name>
    <name evidence="3" type="ORF">SK128_010054</name>
</gene>
<evidence type="ECO:0000313" key="3">
    <source>
        <dbReference type="EMBL" id="KAK7046165.1"/>
    </source>
</evidence>
<accession>A0AAN8ZQ59</accession>
<sequence length="393" mass="43301">EVERKPETRSTEWCPYQPIGLTRMNNETARRSPCASPSGSERAATATPLDTASNAEDTSSNGNKDDEDDDADDDNDDEKIDAQYDPDRLKAFNMFVRLFVDENLDRIVPISKQPKEKIQAIIDACARQFPEFAERTRKRIRTYLKSCRRNKRTRDSNGWETPSRPTPPHLTSIQADQILANACENEAQNAKRMRLGLEPIAQPNPLNPQPPANQWLDMKVPPRPPNPASGEAYHLYFSLRLTQFSVIRGPSMGGDKPLALVDAAVKTEANSPHVSALAKALERPITDAKVMNGSSMFQSSFQQSFQKVTSLTGSTVHSQPGLAPMLATTSAPIISNGPTDLSVKGSSKPARPTLNAVEVAAVRQLITGYRESAAFLLRSADELENLLIHQQSP</sequence>
<reference evidence="3 4" key="1">
    <citation type="submission" date="2023-11" db="EMBL/GenBank/DDBJ databases">
        <title>Halocaridina rubra genome assembly.</title>
        <authorList>
            <person name="Smith C."/>
        </authorList>
    </citation>
    <scope>NUCLEOTIDE SEQUENCE [LARGE SCALE GENOMIC DNA]</scope>
    <source>
        <strain evidence="3">EP-1</strain>
        <tissue evidence="3">Whole</tissue>
    </source>
</reference>
<feature type="compositionally biased region" description="Polar residues" evidence="1">
    <location>
        <begin position="48"/>
        <end position="62"/>
    </location>
</feature>
<feature type="compositionally biased region" description="Acidic residues" evidence="1">
    <location>
        <begin position="65"/>
        <end position="79"/>
    </location>
</feature>
<organism evidence="3 4">
    <name type="scientific">Halocaridina rubra</name>
    <name type="common">Hawaiian red shrimp</name>
    <dbReference type="NCBI Taxonomy" id="373956"/>
    <lineage>
        <taxon>Eukaryota</taxon>
        <taxon>Metazoa</taxon>
        <taxon>Ecdysozoa</taxon>
        <taxon>Arthropoda</taxon>
        <taxon>Crustacea</taxon>
        <taxon>Multicrustacea</taxon>
        <taxon>Malacostraca</taxon>
        <taxon>Eumalacostraca</taxon>
        <taxon>Eucarida</taxon>
        <taxon>Decapoda</taxon>
        <taxon>Pleocyemata</taxon>
        <taxon>Caridea</taxon>
        <taxon>Atyoidea</taxon>
        <taxon>Atyidae</taxon>
        <taxon>Halocaridina</taxon>
    </lineage>
</organism>
<dbReference type="InterPro" id="IPR056549">
    <property type="entry name" value="HTH_NOL4"/>
</dbReference>
<keyword evidence="4" id="KW-1185">Reference proteome</keyword>
<dbReference type="Proteomes" id="UP001381693">
    <property type="component" value="Unassembled WGS sequence"/>
</dbReference>
<dbReference type="Pfam" id="PF23079">
    <property type="entry name" value="HTH_NOL4_2nd"/>
    <property type="match status" value="1"/>
</dbReference>
<evidence type="ECO:0000256" key="1">
    <source>
        <dbReference type="SAM" id="MobiDB-lite"/>
    </source>
</evidence>
<protein>
    <submittedName>
        <fullName evidence="3">Nucleolar protein 4</fullName>
    </submittedName>
</protein>